<dbReference type="EMBL" id="UINC01081299">
    <property type="protein sequence ID" value="SVC25011.1"/>
    <property type="molecule type" value="Genomic_DNA"/>
</dbReference>
<organism evidence="1">
    <name type="scientific">marine metagenome</name>
    <dbReference type="NCBI Taxonomy" id="408172"/>
    <lineage>
        <taxon>unclassified sequences</taxon>
        <taxon>metagenomes</taxon>
        <taxon>ecological metagenomes</taxon>
    </lineage>
</organism>
<name>A0A382KQR6_9ZZZZ</name>
<reference evidence="1" key="1">
    <citation type="submission" date="2018-05" db="EMBL/GenBank/DDBJ databases">
        <authorList>
            <person name="Lanie J.A."/>
            <person name="Ng W.-L."/>
            <person name="Kazmierczak K.M."/>
            <person name="Andrzejewski T.M."/>
            <person name="Davidsen T.M."/>
            <person name="Wayne K.J."/>
            <person name="Tettelin H."/>
            <person name="Glass J.I."/>
            <person name="Rusch D."/>
            <person name="Podicherti R."/>
            <person name="Tsui H.-C.T."/>
            <person name="Winkler M.E."/>
        </authorList>
    </citation>
    <scope>NUCLEOTIDE SEQUENCE</scope>
</reference>
<evidence type="ECO:0000313" key="1">
    <source>
        <dbReference type="EMBL" id="SVC25011.1"/>
    </source>
</evidence>
<proteinExistence type="predicted"/>
<sequence length="75" mass="8720">MDLTTGLPDDIRTNNLFDSIVTPFDQNIRQDLLQQRLRCVLIERNNPVDTSQPCQHRHASLKSINRSAFPFQTMH</sequence>
<gene>
    <name evidence="1" type="ORF">METZ01_LOCUS277865</name>
</gene>
<dbReference type="AlphaFoldDB" id="A0A382KQR6"/>
<accession>A0A382KQR6</accession>
<protein>
    <submittedName>
        <fullName evidence="1">Uncharacterized protein</fullName>
    </submittedName>
</protein>